<evidence type="ECO:0000313" key="1">
    <source>
        <dbReference type="EMBL" id="MBB6261017.1"/>
    </source>
</evidence>
<comment type="caution">
    <text evidence="1">The sequence shown here is derived from an EMBL/GenBank/DDBJ whole genome shotgun (WGS) entry which is preliminary data.</text>
</comment>
<name>A0A841LWZ2_9HYPH</name>
<dbReference type="EMBL" id="JACIIU010000005">
    <property type="protein sequence ID" value="MBB6261017.1"/>
    <property type="molecule type" value="Genomic_DNA"/>
</dbReference>
<evidence type="ECO:0000313" key="2">
    <source>
        <dbReference type="Proteomes" id="UP000555393"/>
    </source>
</evidence>
<organism evidence="1 2">
    <name type="scientific">Paenochrobactrum gallinarii</name>
    <dbReference type="NCBI Taxonomy" id="643673"/>
    <lineage>
        <taxon>Bacteria</taxon>
        <taxon>Pseudomonadati</taxon>
        <taxon>Pseudomonadota</taxon>
        <taxon>Alphaproteobacteria</taxon>
        <taxon>Hyphomicrobiales</taxon>
        <taxon>Brucellaceae</taxon>
        <taxon>Paenochrobactrum</taxon>
    </lineage>
</organism>
<proteinExistence type="predicted"/>
<dbReference type="AlphaFoldDB" id="A0A841LWZ2"/>
<reference evidence="1 2" key="1">
    <citation type="submission" date="2020-08" db="EMBL/GenBank/DDBJ databases">
        <title>Genomic Encyclopedia of Type Strains, Phase IV (KMG-IV): sequencing the most valuable type-strain genomes for metagenomic binning, comparative biology and taxonomic classification.</title>
        <authorList>
            <person name="Goeker M."/>
        </authorList>
    </citation>
    <scope>NUCLEOTIDE SEQUENCE [LARGE SCALE GENOMIC DNA]</scope>
    <source>
        <strain evidence="1 2">DSM 22336</strain>
    </source>
</reference>
<keyword evidence="2" id="KW-1185">Reference proteome</keyword>
<protein>
    <submittedName>
        <fullName evidence="1">Uncharacterized protein</fullName>
    </submittedName>
</protein>
<sequence>MIKSEYDGCCNADSRHEDVRTSIIAGMDASPVFELSKHIFDPMSLTVEHCVMWNENLAVGL</sequence>
<dbReference type="Proteomes" id="UP000555393">
    <property type="component" value="Unassembled WGS sequence"/>
</dbReference>
<gene>
    <name evidence="1" type="ORF">FHS77_001565</name>
</gene>
<accession>A0A841LWZ2</accession>